<dbReference type="GO" id="GO:0043139">
    <property type="term" value="F:5'-3' DNA helicase activity"/>
    <property type="evidence" value="ECO:0007669"/>
    <property type="project" value="UniProtKB-EC"/>
</dbReference>
<dbReference type="OrthoDB" id="9773982at2"/>
<feature type="domain" description="SF4 helicase" evidence="13">
    <location>
        <begin position="168"/>
        <end position="457"/>
    </location>
</feature>
<comment type="function">
    <text evidence="12">The main replicative DNA helicase, it participates in initiation and elongation during chromosome replication. Travels ahead of the DNA replisome, separating dsDNA into templates for DNA synthesis. A processive ATP-dependent 5'-3' DNA helicase it has DNA-dependent ATPase activity.</text>
</comment>
<dbReference type="NCBIfam" id="TIGR00665">
    <property type="entry name" value="DnaB"/>
    <property type="match status" value="1"/>
</dbReference>
<name>A0A3D8IW39_9HELI</name>
<keyword evidence="6 12" id="KW-0347">Helicase</keyword>
<gene>
    <name evidence="14" type="primary">dnaB</name>
    <name evidence="14" type="ORF">CQA62_02345</name>
</gene>
<dbReference type="InterPro" id="IPR027417">
    <property type="entry name" value="P-loop_NTPase"/>
</dbReference>
<accession>A0A3D8IW39</accession>
<dbReference type="InterPro" id="IPR007692">
    <property type="entry name" value="DNA_helicase_DnaB"/>
</dbReference>
<dbReference type="GO" id="GO:0005524">
    <property type="term" value="F:ATP binding"/>
    <property type="evidence" value="ECO:0007669"/>
    <property type="project" value="UniProtKB-UniRule"/>
</dbReference>
<reference evidence="14 15" key="1">
    <citation type="submission" date="2018-04" db="EMBL/GenBank/DDBJ databases">
        <title>Novel Campyloabacter and Helicobacter Species and Strains.</title>
        <authorList>
            <person name="Mannion A.J."/>
            <person name="Shen Z."/>
            <person name="Fox J.G."/>
        </authorList>
    </citation>
    <scope>NUCLEOTIDE SEQUENCE [LARGE SCALE GENOMIC DNA]</scope>
    <source>
        <strain evidence="14 15">ATCC 700242</strain>
    </source>
</reference>
<keyword evidence="4 12" id="KW-0547">Nucleotide-binding</keyword>
<evidence type="ECO:0000256" key="2">
    <source>
        <dbReference type="ARBA" id="ARBA00022515"/>
    </source>
</evidence>
<protein>
    <recommendedName>
        <fullName evidence="11 12">Replicative DNA helicase</fullName>
        <ecNumber evidence="11 12">5.6.2.3</ecNumber>
    </recommendedName>
</protein>
<dbReference type="Gene3D" id="1.10.860.10">
    <property type="entry name" value="DNAb Helicase, Chain A"/>
    <property type="match status" value="1"/>
</dbReference>
<dbReference type="Pfam" id="PF03796">
    <property type="entry name" value="DnaB_C"/>
    <property type="match status" value="1"/>
</dbReference>
<evidence type="ECO:0000256" key="5">
    <source>
        <dbReference type="ARBA" id="ARBA00022801"/>
    </source>
</evidence>
<dbReference type="CDD" id="cd00984">
    <property type="entry name" value="DnaB_C"/>
    <property type="match status" value="1"/>
</dbReference>
<evidence type="ECO:0000313" key="14">
    <source>
        <dbReference type="EMBL" id="RDU69509.1"/>
    </source>
</evidence>
<dbReference type="Pfam" id="PF00772">
    <property type="entry name" value="DnaB"/>
    <property type="match status" value="1"/>
</dbReference>
<dbReference type="Proteomes" id="UP000257067">
    <property type="component" value="Unassembled WGS sequence"/>
</dbReference>
<evidence type="ECO:0000256" key="9">
    <source>
        <dbReference type="ARBA" id="ARBA00023235"/>
    </source>
</evidence>
<proteinExistence type="inferred from homology"/>
<dbReference type="AlphaFoldDB" id="A0A3D8IW39"/>
<dbReference type="PANTHER" id="PTHR30153">
    <property type="entry name" value="REPLICATIVE DNA HELICASE DNAB"/>
    <property type="match status" value="1"/>
</dbReference>
<dbReference type="RefSeq" id="WP_104724538.1">
    <property type="nucleotide sequence ID" value="NZ_FZNE01000003.1"/>
</dbReference>
<evidence type="ECO:0000256" key="10">
    <source>
        <dbReference type="ARBA" id="ARBA00048954"/>
    </source>
</evidence>
<keyword evidence="15" id="KW-1185">Reference proteome</keyword>
<comment type="similarity">
    <text evidence="1 12">Belongs to the helicase family. DnaB subfamily.</text>
</comment>
<keyword evidence="2 12" id="KW-0639">Primosome</keyword>
<dbReference type="InterPro" id="IPR007693">
    <property type="entry name" value="DNA_helicase_DnaB-like_N"/>
</dbReference>
<evidence type="ECO:0000256" key="7">
    <source>
        <dbReference type="ARBA" id="ARBA00022840"/>
    </source>
</evidence>
<evidence type="ECO:0000259" key="13">
    <source>
        <dbReference type="PROSITE" id="PS51199"/>
    </source>
</evidence>
<dbReference type="GO" id="GO:0003677">
    <property type="term" value="F:DNA binding"/>
    <property type="evidence" value="ECO:0007669"/>
    <property type="project" value="UniProtKB-UniRule"/>
</dbReference>
<evidence type="ECO:0000256" key="8">
    <source>
        <dbReference type="ARBA" id="ARBA00023125"/>
    </source>
</evidence>
<dbReference type="GO" id="GO:1990077">
    <property type="term" value="C:primosome complex"/>
    <property type="evidence" value="ECO:0007669"/>
    <property type="project" value="UniProtKB-UniRule"/>
</dbReference>
<dbReference type="PROSITE" id="PS51199">
    <property type="entry name" value="SF4_HELICASE"/>
    <property type="match status" value="1"/>
</dbReference>
<keyword evidence="7 12" id="KW-0067">ATP-binding</keyword>
<evidence type="ECO:0000256" key="6">
    <source>
        <dbReference type="ARBA" id="ARBA00022806"/>
    </source>
</evidence>
<dbReference type="InterPro" id="IPR036185">
    <property type="entry name" value="DNA_heli_DnaB-like_N_sf"/>
</dbReference>
<evidence type="ECO:0000256" key="1">
    <source>
        <dbReference type="ARBA" id="ARBA00008428"/>
    </source>
</evidence>
<dbReference type="EC" id="5.6.2.3" evidence="11 12"/>
<dbReference type="SUPFAM" id="SSF48024">
    <property type="entry name" value="N-terminal domain of DnaB helicase"/>
    <property type="match status" value="1"/>
</dbReference>
<keyword evidence="9" id="KW-0413">Isomerase</keyword>
<evidence type="ECO:0000256" key="4">
    <source>
        <dbReference type="ARBA" id="ARBA00022741"/>
    </source>
</evidence>
<evidence type="ECO:0000313" key="15">
    <source>
        <dbReference type="Proteomes" id="UP000257067"/>
    </source>
</evidence>
<keyword evidence="3 12" id="KW-0235">DNA replication</keyword>
<organism evidence="14 15">
    <name type="scientific">Helicobacter cholecystus</name>
    <dbReference type="NCBI Taxonomy" id="45498"/>
    <lineage>
        <taxon>Bacteria</taxon>
        <taxon>Pseudomonadati</taxon>
        <taxon>Campylobacterota</taxon>
        <taxon>Epsilonproteobacteria</taxon>
        <taxon>Campylobacterales</taxon>
        <taxon>Helicobacteraceae</taxon>
        <taxon>Helicobacter</taxon>
    </lineage>
</organism>
<keyword evidence="5 12" id="KW-0378">Hydrolase</keyword>
<evidence type="ECO:0000256" key="11">
    <source>
        <dbReference type="NCBIfam" id="TIGR00665"/>
    </source>
</evidence>
<dbReference type="GO" id="GO:0006269">
    <property type="term" value="P:DNA replication, synthesis of primer"/>
    <property type="evidence" value="ECO:0007669"/>
    <property type="project" value="UniProtKB-UniRule"/>
</dbReference>
<dbReference type="GO" id="GO:0016787">
    <property type="term" value="F:hydrolase activity"/>
    <property type="evidence" value="ECO:0007669"/>
    <property type="project" value="UniProtKB-KW"/>
</dbReference>
<dbReference type="GO" id="GO:0005829">
    <property type="term" value="C:cytosol"/>
    <property type="evidence" value="ECO:0007669"/>
    <property type="project" value="TreeGrafter"/>
</dbReference>
<dbReference type="PANTHER" id="PTHR30153:SF2">
    <property type="entry name" value="REPLICATIVE DNA HELICASE"/>
    <property type="match status" value="1"/>
</dbReference>
<dbReference type="EMBL" id="NXLU01000002">
    <property type="protein sequence ID" value="RDU69509.1"/>
    <property type="molecule type" value="Genomic_DNA"/>
</dbReference>
<dbReference type="Gene3D" id="3.40.50.300">
    <property type="entry name" value="P-loop containing nucleotide triphosphate hydrolases"/>
    <property type="match status" value="1"/>
</dbReference>
<dbReference type="InterPro" id="IPR016136">
    <property type="entry name" value="DNA_helicase_N/primase_C"/>
</dbReference>
<dbReference type="InterPro" id="IPR007694">
    <property type="entry name" value="DNA_helicase_DnaB-like_C"/>
</dbReference>
<evidence type="ECO:0000256" key="12">
    <source>
        <dbReference type="RuleBase" id="RU362085"/>
    </source>
</evidence>
<sequence>MEGLGLQNIERTILATLFFNANYFDDVAEVIGEKDFLDPFHQLLFSAIRKQVERGEPAGADIIKSLVSSDRRFDENALLYILTQAPASNPAFYASLIKNASLKRDLHEISTYIAQNANNDEVGALEMVEEIEKRVFDLSLPTENRGFKNSEKIVEDTMRLLTQYKERGNNFLTGLNTGFAELNKLTTGFNGGELIIIGARPSMGKTTFVLNMVQKFLSTAKGVAFFSLEMQAEHLMLRMFSSLTSTPLQRMRIGDLSDEEWSALSSSANLIASECFFIDDNPNLSITQLRSKVRKLKLQFPDIGVVVVDYLQLMRGSKSLGGEGKRQEEVSEISRGLKLLAREMNIPIIALSQLNRGLENRDDKRPQLSDLRESGSIEQDADVILFLYREDVYRKREEKAKEEKAKKENINYVSNYQEREIEPAEIIVAKNRNGEVKHIKIQFNKPFIRFEDISVNLEENFDPKDYKSKFDGAVSSNFSMPRV</sequence>
<comment type="catalytic activity">
    <reaction evidence="10 12">
        <text>ATP + H2O = ADP + phosphate + H(+)</text>
        <dbReference type="Rhea" id="RHEA:13065"/>
        <dbReference type="ChEBI" id="CHEBI:15377"/>
        <dbReference type="ChEBI" id="CHEBI:15378"/>
        <dbReference type="ChEBI" id="CHEBI:30616"/>
        <dbReference type="ChEBI" id="CHEBI:43474"/>
        <dbReference type="ChEBI" id="CHEBI:456216"/>
        <dbReference type="EC" id="5.6.2.3"/>
    </reaction>
</comment>
<keyword evidence="8 12" id="KW-0238">DNA-binding</keyword>
<comment type="caution">
    <text evidence="14">The sequence shown here is derived from an EMBL/GenBank/DDBJ whole genome shotgun (WGS) entry which is preliminary data.</text>
</comment>
<dbReference type="SUPFAM" id="SSF52540">
    <property type="entry name" value="P-loop containing nucleoside triphosphate hydrolases"/>
    <property type="match status" value="1"/>
</dbReference>
<evidence type="ECO:0000256" key="3">
    <source>
        <dbReference type="ARBA" id="ARBA00022705"/>
    </source>
</evidence>